<comment type="caution">
    <text evidence="1">The sequence shown here is derived from an EMBL/GenBank/DDBJ whole genome shotgun (WGS) entry which is preliminary data.</text>
</comment>
<reference evidence="1" key="1">
    <citation type="submission" date="2020-08" db="EMBL/GenBank/DDBJ databases">
        <title>Multicomponent nature underlies the extraordinary mechanical properties of spider dragline silk.</title>
        <authorList>
            <person name="Kono N."/>
            <person name="Nakamura H."/>
            <person name="Mori M."/>
            <person name="Yoshida Y."/>
            <person name="Ohtoshi R."/>
            <person name="Malay A.D."/>
            <person name="Moran D.A.P."/>
            <person name="Tomita M."/>
            <person name="Numata K."/>
            <person name="Arakawa K."/>
        </authorList>
    </citation>
    <scope>NUCLEOTIDE SEQUENCE</scope>
</reference>
<dbReference type="OrthoDB" id="6506300at2759"/>
<keyword evidence="2" id="KW-1185">Reference proteome</keyword>
<proteinExistence type="predicted"/>
<organism evidence="1 2">
    <name type="scientific">Trichonephila inaurata madagascariensis</name>
    <dbReference type="NCBI Taxonomy" id="2747483"/>
    <lineage>
        <taxon>Eukaryota</taxon>
        <taxon>Metazoa</taxon>
        <taxon>Ecdysozoa</taxon>
        <taxon>Arthropoda</taxon>
        <taxon>Chelicerata</taxon>
        <taxon>Arachnida</taxon>
        <taxon>Araneae</taxon>
        <taxon>Araneomorphae</taxon>
        <taxon>Entelegynae</taxon>
        <taxon>Araneoidea</taxon>
        <taxon>Nephilidae</taxon>
        <taxon>Trichonephila</taxon>
        <taxon>Trichonephila inaurata</taxon>
    </lineage>
</organism>
<protein>
    <submittedName>
        <fullName evidence="1">Oxidoreductase-like domain-containing protein</fullName>
    </submittedName>
</protein>
<evidence type="ECO:0000313" key="1">
    <source>
        <dbReference type="EMBL" id="GFY70326.1"/>
    </source>
</evidence>
<sequence>MGLKKYLINSSFLLKWRAYFVPEVKLQSNDQNTSTNEFLSNKEFKKSQINEPVEMPGEYDCCDDSCANCVWFKYVVDAKYRYKNNKEEMQKILNSVPPDKRSFVEMELRKDD</sequence>
<gene>
    <name evidence="1" type="primary">NCL1_38680</name>
    <name evidence="1" type="ORF">TNIN_282921</name>
</gene>
<name>A0A8X7CK44_9ARAC</name>
<evidence type="ECO:0000313" key="2">
    <source>
        <dbReference type="Proteomes" id="UP000886998"/>
    </source>
</evidence>
<accession>A0A8X7CK44</accession>
<dbReference type="EMBL" id="BMAV01018189">
    <property type="protein sequence ID" value="GFY70326.1"/>
    <property type="molecule type" value="Genomic_DNA"/>
</dbReference>
<dbReference type="AlphaFoldDB" id="A0A8X7CK44"/>
<dbReference type="Proteomes" id="UP000886998">
    <property type="component" value="Unassembled WGS sequence"/>
</dbReference>